<protein>
    <submittedName>
        <fullName evidence="2">Uncharacterized protein</fullName>
    </submittedName>
</protein>
<evidence type="ECO:0000313" key="2">
    <source>
        <dbReference type="EMBL" id="TYH45726.1"/>
    </source>
</evidence>
<dbReference type="AlphaFoldDB" id="A0A5D2IUZ6"/>
<gene>
    <name evidence="2" type="ORF">ES332_D11G285400v1</name>
</gene>
<evidence type="ECO:0000313" key="3">
    <source>
        <dbReference type="Proteomes" id="UP000322667"/>
    </source>
</evidence>
<proteinExistence type="predicted"/>
<evidence type="ECO:0000256" key="1">
    <source>
        <dbReference type="SAM" id="MobiDB-lite"/>
    </source>
</evidence>
<dbReference type="Proteomes" id="UP000322667">
    <property type="component" value="Chromosome D11"/>
</dbReference>
<feature type="region of interest" description="Disordered" evidence="1">
    <location>
        <begin position="1"/>
        <end position="54"/>
    </location>
</feature>
<dbReference type="EMBL" id="CM017633">
    <property type="protein sequence ID" value="TYH45726.1"/>
    <property type="molecule type" value="Genomic_DNA"/>
</dbReference>
<name>A0A5D2IUZ6_GOSTO</name>
<keyword evidence="3" id="KW-1185">Reference proteome</keyword>
<sequence length="54" mass="6355">MRKQALRNLHLVGQKLVREPKRKNNVKEKGGKQRQNFKGKAKQLESIQESKEKN</sequence>
<accession>A0A5D2IUZ6</accession>
<reference evidence="2 3" key="1">
    <citation type="submission" date="2019-07" db="EMBL/GenBank/DDBJ databases">
        <title>WGS assembly of Gossypium tomentosum.</title>
        <authorList>
            <person name="Chen Z.J."/>
            <person name="Sreedasyam A."/>
            <person name="Ando A."/>
            <person name="Song Q."/>
            <person name="De L."/>
            <person name="Hulse-Kemp A."/>
            <person name="Ding M."/>
            <person name="Ye W."/>
            <person name="Kirkbride R."/>
            <person name="Jenkins J."/>
            <person name="Plott C."/>
            <person name="Lovell J."/>
            <person name="Lin Y.-M."/>
            <person name="Vaughn R."/>
            <person name="Liu B."/>
            <person name="Li W."/>
            <person name="Simpson S."/>
            <person name="Scheffler B."/>
            <person name="Saski C."/>
            <person name="Grover C."/>
            <person name="Hu G."/>
            <person name="Conover J."/>
            <person name="Carlson J."/>
            <person name="Shu S."/>
            <person name="Boston L."/>
            <person name="Williams M."/>
            <person name="Peterson D."/>
            <person name="Mcgee K."/>
            <person name="Jones D."/>
            <person name="Wendel J."/>
            <person name="Stelly D."/>
            <person name="Grimwood J."/>
            <person name="Schmutz J."/>
        </authorList>
    </citation>
    <scope>NUCLEOTIDE SEQUENCE [LARGE SCALE GENOMIC DNA]</scope>
    <source>
        <strain evidence="2">7179.01</strain>
    </source>
</reference>
<organism evidence="2 3">
    <name type="scientific">Gossypium tomentosum</name>
    <name type="common">Hawaiian cotton</name>
    <name type="synonym">Gossypium sandvicense</name>
    <dbReference type="NCBI Taxonomy" id="34277"/>
    <lineage>
        <taxon>Eukaryota</taxon>
        <taxon>Viridiplantae</taxon>
        <taxon>Streptophyta</taxon>
        <taxon>Embryophyta</taxon>
        <taxon>Tracheophyta</taxon>
        <taxon>Spermatophyta</taxon>
        <taxon>Magnoliopsida</taxon>
        <taxon>eudicotyledons</taxon>
        <taxon>Gunneridae</taxon>
        <taxon>Pentapetalae</taxon>
        <taxon>rosids</taxon>
        <taxon>malvids</taxon>
        <taxon>Malvales</taxon>
        <taxon>Malvaceae</taxon>
        <taxon>Malvoideae</taxon>
        <taxon>Gossypium</taxon>
    </lineage>
</organism>